<dbReference type="Pfam" id="PF08436">
    <property type="entry name" value="DXP_redisom_C"/>
    <property type="match status" value="1"/>
</dbReference>
<feature type="binding site" evidence="9">
    <location>
        <position position="10"/>
    </location>
    <ligand>
        <name>NADPH</name>
        <dbReference type="ChEBI" id="CHEBI:57783"/>
    </ligand>
</feature>
<evidence type="ECO:0000256" key="2">
    <source>
        <dbReference type="ARBA" id="ARBA00006825"/>
    </source>
</evidence>
<evidence type="ECO:0000256" key="1">
    <source>
        <dbReference type="ARBA" id="ARBA00005094"/>
    </source>
</evidence>
<dbReference type="PIRSF" id="PIRSF006205">
    <property type="entry name" value="Dxp_reductismrs"/>
    <property type="match status" value="1"/>
</dbReference>
<sequence>MKNIALLGATGSIGKSTIEVIEQYKEQFNLYAVTCNKNTVVLDSILSRFAPRFALISDKERCHYYKSTYSGKTEILCGNDAMSRIIASEDIDLFVNAISGFAGTLPTLEILKRKKRIALANKESVVVFGNLITKEQYKYIIPVDSEHNAIYQCLSGERPDNIKRIILTASGGPFFKRQNLNGIKVDEALNHPTWSMGKKITVDSATMINKGYEIIEAHHLFDLPVDKIDVLIHPQSIIHSLVAFKDNSVKALLSIPDMKLPIEYALFEGERCNSVISELKLEEIGHLDFYKPNETVFKGLLIARESAKTGGTLPAVLNAADEAAVERFLKGDIEFLDIIKIVEKTINAHAVVKDPSIYDIIEANNWAYNFAEGVIL</sequence>
<dbReference type="EMBL" id="QNBC01000001">
    <property type="protein sequence ID" value="RKX68227.1"/>
    <property type="molecule type" value="Genomic_DNA"/>
</dbReference>
<feature type="binding site" evidence="9">
    <location>
        <position position="209"/>
    </location>
    <ligand>
        <name>1-deoxy-D-xylulose 5-phosphate</name>
        <dbReference type="ChEBI" id="CHEBI:57792"/>
    </ligand>
</feature>
<dbReference type="Gene3D" id="3.40.50.720">
    <property type="entry name" value="NAD(P)-binding Rossmann-like Domain"/>
    <property type="match status" value="1"/>
</dbReference>
<feature type="binding site" evidence="9">
    <location>
        <position position="213"/>
    </location>
    <ligand>
        <name>1-deoxy-D-xylulose 5-phosphate</name>
        <dbReference type="ChEBI" id="CHEBI:57792"/>
    </ligand>
</feature>
<evidence type="ECO:0000313" key="14">
    <source>
        <dbReference type="Proteomes" id="UP000282321"/>
    </source>
</evidence>
<dbReference type="EC" id="1.1.1.267" evidence="9"/>
<feature type="binding site" evidence="9">
    <location>
        <position position="191"/>
    </location>
    <ligand>
        <name>1-deoxy-D-xylulose 5-phosphate</name>
        <dbReference type="ChEBI" id="CHEBI:57792"/>
    </ligand>
</feature>
<evidence type="ECO:0000256" key="4">
    <source>
        <dbReference type="ARBA" id="ARBA00022857"/>
    </source>
</evidence>
<dbReference type="InterPro" id="IPR013644">
    <property type="entry name" value="DXP_reductoisomerase_C"/>
</dbReference>
<organism evidence="13 14">
    <name type="scientific">candidate division TA06 bacterium</name>
    <dbReference type="NCBI Taxonomy" id="2250710"/>
    <lineage>
        <taxon>Bacteria</taxon>
        <taxon>Bacteria division TA06</taxon>
    </lineage>
</organism>
<evidence type="ECO:0000259" key="10">
    <source>
        <dbReference type="Pfam" id="PF02670"/>
    </source>
</evidence>
<feature type="binding site" evidence="9">
    <location>
        <position position="146"/>
    </location>
    <ligand>
        <name>1-deoxy-D-xylulose 5-phosphate</name>
        <dbReference type="ChEBI" id="CHEBI:57792"/>
    </ligand>
</feature>
<comment type="function">
    <text evidence="9">Catalyzes the NADPH-dependent rearrangement and reduction of 1-deoxy-D-xylulose-5-phosphate (DXP) to 2-C-methyl-D-erythritol 4-phosphate (MEP).</text>
</comment>
<proteinExistence type="inferred from homology"/>
<dbReference type="InterPro" id="IPR013512">
    <property type="entry name" value="DXP_reductoisomerase_N"/>
</dbReference>
<evidence type="ECO:0000256" key="8">
    <source>
        <dbReference type="ARBA" id="ARBA00048543"/>
    </source>
</evidence>
<feature type="binding site" evidence="9">
    <location>
        <position position="11"/>
    </location>
    <ligand>
        <name>NADPH</name>
        <dbReference type="ChEBI" id="CHEBI:57783"/>
    </ligand>
</feature>
<dbReference type="GO" id="GO:0030145">
    <property type="term" value="F:manganese ion binding"/>
    <property type="evidence" value="ECO:0007669"/>
    <property type="project" value="TreeGrafter"/>
</dbReference>
<reference evidence="13 14" key="1">
    <citation type="submission" date="2018-06" db="EMBL/GenBank/DDBJ databases">
        <title>Extensive metabolic versatility and redundancy in microbially diverse, dynamic hydrothermal sediments.</title>
        <authorList>
            <person name="Dombrowski N."/>
            <person name="Teske A."/>
            <person name="Baker B.J."/>
        </authorList>
    </citation>
    <scope>NUCLEOTIDE SEQUENCE [LARGE SCALE GENOMIC DNA]</scope>
    <source>
        <strain evidence="13">B35_G9</strain>
    </source>
</reference>
<keyword evidence="6 9" id="KW-0464">Manganese</keyword>
<dbReference type="NCBIfam" id="TIGR00243">
    <property type="entry name" value="Dxr"/>
    <property type="match status" value="1"/>
</dbReference>
<feature type="binding site" evidence="9">
    <location>
        <position position="121"/>
    </location>
    <ligand>
        <name>NADPH</name>
        <dbReference type="ChEBI" id="CHEBI:57783"/>
    </ligand>
</feature>
<feature type="binding site" evidence="9">
    <location>
        <position position="204"/>
    </location>
    <ligand>
        <name>1-deoxy-D-xylulose 5-phosphate</name>
        <dbReference type="ChEBI" id="CHEBI:57792"/>
    </ligand>
</feature>
<feature type="binding site" evidence="9">
    <location>
        <position position="38"/>
    </location>
    <ligand>
        <name>NADPH</name>
        <dbReference type="ChEBI" id="CHEBI:57783"/>
    </ligand>
</feature>
<comment type="cofactor">
    <cofactor evidence="9">
        <name>Mg(2+)</name>
        <dbReference type="ChEBI" id="CHEBI:18420"/>
    </cofactor>
    <cofactor evidence="9">
        <name>Mn(2+)</name>
        <dbReference type="ChEBI" id="CHEBI:29035"/>
    </cofactor>
</comment>
<dbReference type="InterPro" id="IPR036291">
    <property type="entry name" value="NAD(P)-bd_dom_sf"/>
</dbReference>
<keyword evidence="7 9" id="KW-0414">Isoprene biosynthesis</keyword>
<dbReference type="GO" id="GO:0016853">
    <property type="term" value="F:isomerase activity"/>
    <property type="evidence" value="ECO:0007669"/>
    <property type="project" value="UniProtKB-KW"/>
</dbReference>
<evidence type="ECO:0000256" key="3">
    <source>
        <dbReference type="ARBA" id="ARBA00022723"/>
    </source>
</evidence>
<dbReference type="GO" id="GO:0030604">
    <property type="term" value="F:1-deoxy-D-xylulose-5-phosphate reductoisomerase activity"/>
    <property type="evidence" value="ECO:0007669"/>
    <property type="project" value="UniProtKB-UniRule"/>
</dbReference>
<dbReference type="PANTHER" id="PTHR30525:SF0">
    <property type="entry name" value="1-DEOXY-D-XYLULOSE 5-PHOSPHATE REDUCTOISOMERASE, CHLOROPLASTIC"/>
    <property type="match status" value="1"/>
</dbReference>
<dbReference type="SUPFAM" id="SSF55347">
    <property type="entry name" value="Glyceraldehyde-3-phosphate dehydrogenase-like, C-terminal domain"/>
    <property type="match status" value="1"/>
</dbReference>
<dbReference type="Proteomes" id="UP000282321">
    <property type="component" value="Unassembled WGS sequence"/>
</dbReference>
<feature type="binding site" evidence="9">
    <location>
        <position position="123"/>
    </location>
    <ligand>
        <name>NADPH</name>
        <dbReference type="ChEBI" id="CHEBI:57783"/>
    </ligand>
</feature>
<accession>A0A660SC27</accession>
<keyword evidence="13" id="KW-0413">Isomerase</keyword>
<dbReference type="PANTHER" id="PTHR30525">
    <property type="entry name" value="1-DEOXY-D-XYLULOSE 5-PHOSPHATE REDUCTOISOMERASE"/>
    <property type="match status" value="1"/>
</dbReference>
<comment type="similarity">
    <text evidence="2 9">Belongs to the DXR family.</text>
</comment>
<feature type="binding site" evidence="9">
    <location>
        <position position="37"/>
    </location>
    <ligand>
        <name>NADPH</name>
        <dbReference type="ChEBI" id="CHEBI:57783"/>
    </ligand>
</feature>
<dbReference type="InterPro" id="IPR026877">
    <property type="entry name" value="DXPR_C"/>
</dbReference>
<feature type="binding site" evidence="9">
    <location>
        <position position="13"/>
    </location>
    <ligand>
        <name>NADPH</name>
        <dbReference type="ChEBI" id="CHEBI:57783"/>
    </ligand>
</feature>
<evidence type="ECO:0000313" key="13">
    <source>
        <dbReference type="EMBL" id="RKX68227.1"/>
    </source>
</evidence>
<feature type="binding site" evidence="9">
    <location>
        <position position="170"/>
    </location>
    <ligand>
        <name>1-deoxy-D-xylulose 5-phosphate</name>
        <dbReference type="ChEBI" id="CHEBI:57792"/>
    </ligand>
</feature>
<keyword evidence="3 9" id="KW-0479">Metal-binding</keyword>
<dbReference type="GO" id="GO:0070402">
    <property type="term" value="F:NADPH binding"/>
    <property type="evidence" value="ECO:0007669"/>
    <property type="project" value="InterPro"/>
</dbReference>
<dbReference type="UniPathway" id="UPA00056">
    <property type="reaction ID" value="UER00092"/>
</dbReference>
<feature type="binding site" evidence="9">
    <location>
        <position position="146"/>
    </location>
    <ligand>
        <name>Mn(2+)</name>
        <dbReference type="ChEBI" id="CHEBI:29035"/>
    </ligand>
</feature>
<comment type="caution">
    <text evidence="13">The sequence shown here is derived from an EMBL/GenBank/DDBJ whole genome shotgun (WGS) entry which is preliminary data.</text>
</comment>
<feature type="binding site" evidence="9">
    <location>
        <position position="210"/>
    </location>
    <ligand>
        <name>1-deoxy-D-xylulose 5-phosphate</name>
        <dbReference type="ChEBI" id="CHEBI:57792"/>
    </ligand>
</feature>
<evidence type="ECO:0000259" key="12">
    <source>
        <dbReference type="Pfam" id="PF13288"/>
    </source>
</evidence>
<dbReference type="AlphaFoldDB" id="A0A660SC27"/>
<evidence type="ECO:0000256" key="5">
    <source>
        <dbReference type="ARBA" id="ARBA00023002"/>
    </source>
</evidence>
<keyword evidence="4 9" id="KW-0521">NADP</keyword>
<dbReference type="GO" id="GO:0051484">
    <property type="term" value="P:isopentenyl diphosphate biosynthetic process, methylerythritol 4-phosphate pathway involved in terpenoid biosynthetic process"/>
    <property type="evidence" value="ECO:0007669"/>
    <property type="project" value="TreeGrafter"/>
</dbReference>
<feature type="domain" description="1-deoxy-D-xylulose 5-phosphate reductoisomerase N-terminal" evidence="10">
    <location>
        <begin position="4"/>
        <end position="129"/>
    </location>
</feature>
<dbReference type="FunFam" id="3.40.50.720:FF:000045">
    <property type="entry name" value="1-deoxy-D-xylulose 5-phosphate reductoisomerase"/>
    <property type="match status" value="1"/>
</dbReference>
<evidence type="ECO:0000259" key="11">
    <source>
        <dbReference type="Pfam" id="PF08436"/>
    </source>
</evidence>
<evidence type="ECO:0000256" key="6">
    <source>
        <dbReference type="ARBA" id="ARBA00023211"/>
    </source>
</evidence>
<feature type="binding site" evidence="9">
    <location>
        <position position="12"/>
    </location>
    <ligand>
        <name>NADPH</name>
        <dbReference type="ChEBI" id="CHEBI:57783"/>
    </ligand>
</feature>
<feature type="binding site" evidence="9">
    <location>
        <position position="145"/>
    </location>
    <ligand>
        <name>1-deoxy-D-xylulose 5-phosphate</name>
        <dbReference type="ChEBI" id="CHEBI:57792"/>
    </ligand>
</feature>
<evidence type="ECO:0000256" key="9">
    <source>
        <dbReference type="HAMAP-Rule" id="MF_00183"/>
    </source>
</evidence>
<feature type="binding site" evidence="9">
    <location>
        <position position="213"/>
    </location>
    <ligand>
        <name>Mn(2+)</name>
        <dbReference type="ChEBI" id="CHEBI:29035"/>
    </ligand>
</feature>
<keyword evidence="9" id="KW-0460">Magnesium</keyword>
<feature type="binding site" evidence="9">
    <location>
        <position position="197"/>
    </location>
    <ligand>
        <name>NADPH</name>
        <dbReference type="ChEBI" id="CHEBI:57783"/>
    </ligand>
</feature>
<dbReference type="SUPFAM" id="SSF69055">
    <property type="entry name" value="1-deoxy-D-xylulose-5-phosphate reductoisomerase, C-terminal domain"/>
    <property type="match status" value="1"/>
</dbReference>
<feature type="binding site" evidence="9">
    <location>
        <position position="144"/>
    </location>
    <ligand>
        <name>Mn(2+)</name>
        <dbReference type="ChEBI" id="CHEBI:29035"/>
    </ligand>
</feature>
<feature type="binding site" evidence="9">
    <location>
        <position position="122"/>
    </location>
    <ligand>
        <name>1-deoxy-D-xylulose 5-phosphate</name>
        <dbReference type="ChEBI" id="CHEBI:57792"/>
    </ligand>
</feature>
<dbReference type="InterPro" id="IPR003821">
    <property type="entry name" value="DXP_reductoisomerase"/>
</dbReference>
<comment type="caution">
    <text evidence="9">Lacks conserved residue(s) required for the propagation of feature annotation.</text>
</comment>
<dbReference type="Pfam" id="PF13288">
    <property type="entry name" value="DXPR_C"/>
    <property type="match status" value="1"/>
</dbReference>
<dbReference type="HAMAP" id="MF_00183">
    <property type="entry name" value="DXP_reductoisom"/>
    <property type="match status" value="1"/>
</dbReference>
<comment type="pathway">
    <text evidence="1 9">Isoprenoid biosynthesis; isopentenyl diphosphate biosynthesis via DXP pathway; isopentenyl diphosphate from 1-deoxy-D-xylulose 5-phosphate: step 1/6.</text>
</comment>
<feature type="domain" description="DXP reductoisomerase C-terminal" evidence="12">
    <location>
        <begin position="253"/>
        <end position="368"/>
    </location>
</feature>
<dbReference type="SUPFAM" id="SSF51735">
    <property type="entry name" value="NAD(P)-binding Rossmann-fold domains"/>
    <property type="match status" value="1"/>
</dbReference>
<protein>
    <recommendedName>
        <fullName evidence="9">1-deoxy-D-xylulose 5-phosphate reductoisomerase</fullName>
        <shortName evidence="9">DXP reductoisomerase</shortName>
        <ecNumber evidence="9">1.1.1.267</ecNumber>
    </recommendedName>
    <alternativeName>
        <fullName evidence="9">1-deoxyxylulose-5-phosphate reductoisomerase</fullName>
    </alternativeName>
    <alternativeName>
        <fullName evidence="9">2-C-methyl-D-erythritol 4-phosphate synthase</fullName>
    </alternativeName>
</protein>
<dbReference type="InterPro" id="IPR036169">
    <property type="entry name" value="DXPR_C_sf"/>
</dbReference>
<comment type="catalytic activity">
    <reaction evidence="8">
        <text>2-C-methyl-D-erythritol 4-phosphate + NADP(+) = 1-deoxy-D-xylulose 5-phosphate + NADPH + H(+)</text>
        <dbReference type="Rhea" id="RHEA:13717"/>
        <dbReference type="ChEBI" id="CHEBI:15378"/>
        <dbReference type="ChEBI" id="CHEBI:57783"/>
        <dbReference type="ChEBI" id="CHEBI:57792"/>
        <dbReference type="ChEBI" id="CHEBI:58262"/>
        <dbReference type="ChEBI" id="CHEBI:58349"/>
        <dbReference type="EC" id="1.1.1.267"/>
    </reaction>
    <physiologicalReaction direction="right-to-left" evidence="8">
        <dbReference type="Rhea" id="RHEA:13719"/>
    </physiologicalReaction>
</comment>
<keyword evidence="5 9" id="KW-0560">Oxidoreductase</keyword>
<gene>
    <name evidence="9" type="primary">dxr</name>
    <name evidence="13" type="ORF">DRP44_00205</name>
</gene>
<name>A0A660SC27_UNCT6</name>
<evidence type="ECO:0000256" key="7">
    <source>
        <dbReference type="ARBA" id="ARBA00023229"/>
    </source>
</evidence>
<feature type="domain" description="1-deoxy-D-xylulose 5-phosphate reductoisomerase C-terminal" evidence="11">
    <location>
        <begin position="140"/>
        <end position="221"/>
    </location>
</feature>
<dbReference type="Pfam" id="PF02670">
    <property type="entry name" value="DXP_reductoisom"/>
    <property type="match status" value="1"/>
</dbReference>
<dbReference type="Gene3D" id="1.10.1740.10">
    <property type="match status" value="1"/>
</dbReference>